<dbReference type="InterPro" id="IPR054098">
    <property type="entry name" value="NGO1945-like_C"/>
</dbReference>
<evidence type="ECO:0000313" key="4">
    <source>
        <dbReference type="Proteomes" id="UP001204445"/>
    </source>
</evidence>
<dbReference type="Pfam" id="PF22106">
    <property type="entry name" value="NGO1945_C"/>
    <property type="match status" value="1"/>
</dbReference>
<evidence type="ECO:0000259" key="2">
    <source>
        <dbReference type="Pfam" id="PF22106"/>
    </source>
</evidence>
<feature type="domain" description="NGO1945-like C-terminal" evidence="2">
    <location>
        <begin position="147"/>
        <end position="242"/>
    </location>
</feature>
<dbReference type="RefSeq" id="WP_259057792.1">
    <property type="nucleotide sequence ID" value="NZ_JANUCT010000029.1"/>
</dbReference>
<organism evidence="3 4">
    <name type="scientific">Methylohalomonas lacus</name>
    <dbReference type="NCBI Taxonomy" id="398773"/>
    <lineage>
        <taxon>Bacteria</taxon>
        <taxon>Pseudomonadati</taxon>
        <taxon>Pseudomonadota</taxon>
        <taxon>Gammaproteobacteria</taxon>
        <taxon>Methylohalomonadales</taxon>
        <taxon>Methylohalomonadaceae</taxon>
        <taxon>Methylohalomonas</taxon>
    </lineage>
</organism>
<protein>
    <recommendedName>
        <fullName evidence="5">DUF2063 domain-containing protein</fullName>
    </recommendedName>
</protein>
<accession>A0AAE3L643</accession>
<dbReference type="InterPro" id="IPR044922">
    <property type="entry name" value="DUF2063_N_sf"/>
</dbReference>
<dbReference type="Pfam" id="PF09836">
    <property type="entry name" value="DUF2063"/>
    <property type="match status" value="1"/>
</dbReference>
<name>A0AAE3L643_9GAMM</name>
<keyword evidence="4" id="KW-1185">Reference proteome</keyword>
<sequence>MPAPDSFRDIQYHFTRHLRDPEHEPAPADVEDRRMAIYRRLLFNNVANFIANAFPVLRSLVDDERWQMMMRDYFRNHQATNPLFPQMPTEFLKYLEQERDAQDDPPWMPELAHYEWLETATAIDPREIDMTGIDADGDLLAGVPVLSPLANPVAYTWPVHQLGPDNLPQVAPEQPTYLVVYRNVEDRVGFMELNPVTARLVDLIQSGDGTGQQHIEQIIGEINHPNPEAVMSGGQQALQRLHQCNILLGTRI</sequence>
<dbReference type="Proteomes" id="UP001204445">
    <property type="component" value="Unassembled WGS sequence"/>
</dbReference>
<evidence type="ECO:0008006" key="5">
    <source>
        <dbReference type="Google" id="ProtNLM"/>
    </source>
</evidence>
<dbReference type="Gene3D" id="1.10.150.690">
    <property type="entry name" value="DUF2063"/>
    <property type="match status" value="1"/>
</dbReference>
<dbReference type="AlphaFoldDB" id="A0AAE3L643"/>
<comment type="caution">
    <text evidence="3">The sequence shown here is derived from an EMBL/GenBank/DDBJ whole genome shotgun (WGS) entry which is preliminary data.</text>
</comment>
<dbReference type="Gene3D" id="3.90.930.50">
    <property type="match status" value="1"/>
</dbReference>
<evidence type="ECO:0000259" key="1">
    <source>
        <dbReference type="Pfam" id="PF09836"/>
    </source>
</evidence>
<reference evidence="3" key="1">
    <citation type="submission" date="2022-08" db="EMBL/GenBank/DDBJ databases">
        <title>Genomic Encyclopedia of Type Strains, Phase III (KMG-III): the genomes of soil and plant-associated and newly described type strains.</title>
        <authorList>
            <person name="Whitman W."/>
        </authorList>
    </citation>
    <scope>NUCLEOTIDE SEQUENCE</scope>
    <source>
        <strain evidence="3">HMT 1</strain>
    </source>
</reference>
<gene>
    <name evidence="3" type="ORF">J2T55_002642</name>
</gene>
<proteinExistence type="predicted"/>
<dbReference type="InterPro" id="IPR018640">
    <property type="entry name" value="DUF2063"/>
</dbReference>
<evidence type="ECO:0000313" key="3">
    <source>
        <dbReference type="EMBL" id="MCS3904602.1"/>
    </source>
</evidence>
<dbReference type="EMBL" id="JANUCT010000029">
    <property type="protein sequence ID" value="MCS3904602.1"/>
    <property type="molecule type" value="Genomic_DNA"/>
</dbReference>
<feature type="domain" description="Putative DNA-binding" evidence="1">
    <location>
        <begin position="10"/>
        <end position="95"/>
    </location>
</feature>